<protein>
    <submittedName>
        <fullName evidence="1">Uncharacterized protein</fullName>
    </submittedName>
</protein>
<evidence type="ECO:0000313" key="2">
    <source>
        <dbReference type="Proteomes" id="UP000245626"/>
    </source>
</evidence>
<reference evidence="1 2" key="1">
    <citation type="journal article" date="2018" name="Mol. Biol. Evol.">
        <title>Broad Genomic Sampling Reveals a Smut Pathogenic Ancestry of the Fungal Clade Ustilaginomycotina.</title>
        <authorList>
            <person name="Kijpornyongpan T."/>
            <person name="Mondo S.J."/>
            <person name="Barry K."/>
            <person name="Sandor L."/>
            <person name="Lee J."/>
            <person name="Lipzen A."/>
            <person name="Pangilinan J."/>
            <person name="LaButti K."/>
            <person name="Hainaut M."/>
            <person name="Henrissat B."/>
            <person name="Grigoriev I.V."/>
            <person name="Spatafora J.W."/>
            <person name="Aime M.C."/>
        </authorList>
    </citation>
    <scope>NUCLEOTIDE SEQUENCE [LARGE SCALE GENOMIC DNA]</scope>
    <source>
        <strain evidence="1 2">SA 807</strain>
    </source>
</reference>
<evidence type="ECO:0000313" key="1">
    <source>
        <dbReference type="EMBL" id="PWN49589.1"/>
    </source>
</evidence>
<keyword evidence="2" id="KW-1185">Reference proteome</keyword>
<proteinExistence type="predicted"/>
<organism evidence="1 2">
    <name type="scientific">Violaceomyces palustris</name>
    <dbReference type="NCBI Taxonomy" id="1673888"/>
    <lineage>
        <taxon>Eukaryota</taxon>
        <taxon>Fungi</taxon>
        <taxon>Dikarya</taxon>
        <taxon>Basidiomycota</taxon>
        <taxon>Ustilaginomycotina</taxon>
        <taxon>Ustilaginomycetes</taxon>
        <taxon>Violaceomycetales</taxon>
        <taxon>Violaceomycetaceae</taxon>
        <taxon>Violaceomyces</taxon>
    </lineage>
</organism>
<accession>A0ACD0NUT2</accession>
<sequence length="422" mass="47165">MARSPPSLDNTQSFKSLINQRSAQYPPASSCSSSSSSSRKPKQSTYQAALAKENRQWTSQAYTIRRHIINLLSFLYSIRRQYLSLSNRYQRGGGGVPPLHFEEQDQPDSIRNSSYFAKWQKLSGPLDEKQRDEIDFQVKVVIKRCLESIRELEHAEQERKKLSPTTPTALSPLNSLISLSRPRDSADSIQASSLLSAHRSSIISYLSNLLSVASAIQSDMQERRLRAQMERSRTLASTRERLLSSGGGKGSEGSTTTVGKNKDENTQPILKGSVGGSFERSSSPWKTSSNQPAKSPFSPELEGGLEKGQDIIKNLSKQQIQQLEQESSDLVKSLEAELESIRKAESRLHEISDLQNQVSIQLEQQNEVTDRLLDDAISVGTDVGRGNQELSKARKRSREADKYLSFFLVGSGLTLLFLHWMD</sequence>
<dbReference type="Proteomes" id="UP000245626">
    <property type="component" value="Unassembled WGS sequence"/>
</dbReference>
<name>A0ACD0NUT2_9BASI</name>
<dbReference type="EMBL" id="KZ820030">
    <property type="protein sequence ID" value="PWN49589.1"/>
    <property type="molecule type" value="Genomic_DNA"/>
</dbReference>
<gene>
    <name evidence="1" type="ORF">IE53DRAFT_136322</name>
</gene>